<name>A0ACC2N9Y0_9HYME</name>
<gene>
    <name evidence="1" type="ORF">QAD02_009159</name>
</gene>
<keyword evidence="2" id="KW-1185">Reference proteome</keyword>
<comment type="caution">
    <text evidence="1">The sequence shown here is derived from an EMBL/GenBank/DDBJ whole genome shotgun (WGS) entry which is preliminary data.</text>
</comment>
<sequence>MWRSEFHATAIRENMDDRIQPCDDFYQFACGNYKKNVEGSKNPPVSSLIYDYYDKNINSLKTNLEESVTSDDPETFKKLQMFYNVCMNESHIDTNSESEFRAILRELGDWPVLAGESWNESNFNLMETMLKIDSLGFRPNQLFSIEVDTDAKNSTGYILLLTKPSFGIDQAFLSKSPSVNNTNNPVVDAYLNYMVDVAKILKSNSSDVEKELRESLEFEKGLASISLPRRLERNVTKLYNPTTIAEMEVKYPYIQWFDFFDRLISPTVQLSPSNKVDLHDLKYFEGFMNVSSRYSNRTLANYIFWHLVRNSVPYLSKRIRAASEKLNLELYGSLGKMKRWRHCISIMKEDFSIATSALYVRRNSNENSKKSVIDLFYKVQKSFNETLEEIDWMDDKTRAAAIEKLENMQPLIAFPSEYFDDGILDTYHETMVINPDSLLRSSLSLSSATKRKVYKYLEEKVNRSDWTNYIGGADDVNAFYNPRLNLVDVKAGILQGFVFNEAYPNYINYAGIGFILSHEITHGFDDRGRMGDKDGNTKNWWDVDTEKKYLNKTRCVMDQYRNYSFTVNGESLQQNPQQTIGENIADIGGLKIAYLAYKDWQKESADSHLLPGLEQFTPNQLFWISYANSFCAKYKPNFLKTSIETYVHSLVPHRVNGAVSNRPEFSFDFKCSDQSPMNRANKCNVW</sequence>
<organism evidence="1 2">
    <name type="scientific">Eretmocerus hayati</name>
    <dbReference type="NCBI Taxonomy" id="131215"/>
    <lineage>
        <taxon>Eukaryota</taxon>
        <taxon>Metazoa</taxon>
        <taxon>Ecdysozoa</taxon>
        <taxon>Arthropoda</taxon>
        <taxon>Hexapoda</taxon>
        <taxon>Insecta</taxon>
        <taxon>Pterygota</taxon>
        <taxon>Neoptera</taxon>
        <taxon>Endopterygota</taxon>
        <taxon>Hymenoptera</taxon>
        <taxon>Apocrita</taxon>
        <taxon>Proctotrupomorpha</taxon>
        <taxon>Chalcidoidea</taxon>
        <taxon>Aphelinidae</taxon>
        <taxon>Aphelininae</taxon>
        <taxon>Eretmocerus</taxon>
    </lineage>
</organism>
<dbReference type="Proteomes" id="UP001239111">
    <property type="component" value="Chromosome 4"/>
</dbReference>
<accession>A0ACC2N9Y0</accession>
<proteinExistence type="predicted"/>
<dbReference type="EMBL" id="CM056744">
    <property type="protein sequence ID" value="KAJ8667496.1"/>
    <property type="molecule type" value="Genomic_DNA"/>
</dbReference>
<reference evidence="1" key="1">
    <citation type="submission" date="2023-04" db="EMBL/GenBank/DDBJ databases">
        <title>A chromosome-level genome assembly of the parasitoid wasp Eretmocerus hayati.</title>
        <authorList>
            <person name="Zhong Y."/>
            <person name="Liu S."/>
            <person name="Liu Y."/>
        </authorList>
    </citation>
    <scope>NUCLEOTIDE SEQUENCE</scope>
    <source>
        <strain evidence="1">ZJU_SS_LIU_2023</strain>
    </source>
</reference>
<protein>
    <submittedName>
        <fullName evidence="1">Uncharacterized protein</fullName>
    </submittedName>
</protein>
<evidence type="ECO:0000313" key="2">
    <source>
        <dbReference type="Proteomes" id="UP001239111"/>
    </source>
</evidence>
<evidence type="ECO:0000313" key="1">
    <source>
        <dbReference type="EMBL" id="KAJ8667496.1"/>
    </source>
</evidence>